<dbReference type="CDD" id="cd06325">
    <property type="entry name" value="PBP1_ABC_unchar_transporter"/>
    <property type="match status" value="1"/>
</dbReference>
<reference evidence="2" key="1">
    <citation type="submission" date="2024-06" db="EMBL/GenBank/DDBJ databases">
        <title>Genome sequence of Vogesella sp. MAHUQ-64.</title>
        <authorList>
            <person name="Huq M.A."/>
        </authorList>
    </citation>
    <scope>NUCLEOTIDE SEQUENCE</scope>
    <source>
        <strain evidence="2">MAHUQ-64</strain>
    </source>
</reference>
<keyword evidence="3" id="KW-1185">Reference proteome</keyword>
<dbReference type="PROSITE" id="PS51318">
    <property type="entry name" value="TAT"/>
    <property type="match status" value="1"/>
</dbReference>
<dbReference type="PANTHER" id="PTHR35271">
    <property type="entry name" value="ABC TRANSPORTER, SUBSTRATE-BINDING LIPOPROTEIN-RELATED"/>
    <property type="match status" value="1"/>
</dbReference>
<dbReference type="EMBL" id="JBEFLD010000008">
    <property type="protein sequence ID" value="MEQ6291960.1"/>
    <property type="molecule type" value="Genomic_DNA"/>
</dbReference>
<dbReference type="Pfam" id="PF04392">
    <property type="entry name" value="ABC_sub_bind"/>
    <property type="match status" value="1"/>
</dbReference>
<evidence type="ECO:0000313" key="2">
    <source>
        <dbReference type="EMBL" id="MEQ6291960.1"/>
    </source>
</evidence>
<gene>
    <name evidence="2" type="ORF">ABNW52_15185</name>
</gene>
<feature type="chain" id="PRO_5046317902" evidence="1">
    <location>
        <begin position="25"/>
        <end position="322"/>
    </location>
</feature>
<dbReference type="Proteomes" id="UP001433638">
    <property type="component" value="Unassembled WGS sequence"/>
</dbReference>
<organism evidence="2 3">
    <name type="scientific">Vogesella oryzagri</name>
    <dbReference type="NCBI Taxonomy" id="3160864"/>
    <lineage>
        <taxon>Bacteria</taxon>
        <taxon>Pseudomonadati</taxon>
        <taxon>Pseudomonadota</taxon>
        <taxon>Betaproteobacteria</taxon>
        <taxon>Neisseriales</taxon>
        <taxon>Chromobacteriaceae</taxon>
        <taxon>Vogesella</taxon>
    </lineage>
</organism>
<proteinExistence type="predicted"/>
<name>A0ABV1M8B8_9NEIS</name>
<dbReference type="InterPro" id="IPR028082">
    <property type="entry name" value="Peripla_BP_I"/>
</dbReference>
<feature type="signal peptide" evidence="1">
    <location>
        <begin position="1"/>
        <end position="24"/>
    </location>
</feature>
<dbReference type="SUPFAM" id="SSF53822">
    <property type="entry name" value="Periplasmic binding protein-like I"/>
    <property type="match status" value="1"/>
</dbReference>
<dbReference type="Gene3D" id="3.40.50.2300">
    <property type="match status" value="2"/>
</dbReference>
<accession>A0ABV1M8B8</accession>
<keyword evidence="1" id="KW-0732">Signal</keyword>
<dbReference type="RefSeq" id="WP_349589548.1">
    <property type="nucleotide sequence ID" value="NZ_JBEFLD010000008.1"/>
</dbReference>
<dbReference type="InterPro" id="IPR007487">
    <property type="entry name" value="ABC_transpt-TYRBP-like"/>
</dbReference>
<evidence type="ECO:0000256" key="1">
    <source>
        <dbReference type="SAM" id="SignalP"/>
    </source>
</evidence>
<sequence>MSAVSRRTLLALAVAASLSPFALAAEQKSVAVTAIVDHPALDAARKGIEDELKAAGFEPGKQLKYQFQSAQGNPATAAQIARKFVGDAPDVIVAIATPSAQAVVAATRSIPVVFTAVTDPVAAKLVPGWSASKTNVTGVSDKLALAPQIDLIGKVKPGAKRVGMVYSPGEVNSVVVAKELKAELAKRGMSLVEAPAPRTVDVAPAAKSLIGKVDAIYTTTDNNVVSTYESLVAVAQQAKLPLVAADTDSVKRGAIAALGQNYYDIGRQTGKLVVRILKGEKAGSIAPQLGEKLSLSLNPAAAQKQGITLSPALLKDAKETVK</sequence>
<comment type="caution">
    <text evidence="2">The sequence shown here is derived from an EMBL/GenBank/DDBJ whole genome shotgun (WGS) entry which is preliminary data.</text>
</comment>
<protein>
    <submittedName>
        <fullName evidence="2">ABC transporter substrate-binding protein</fullName>
    </submittedName>
</protein>
<evidence type="ECO:0000313" key="3">
    <source>
        <dbReference type="Proteomes" id="UP001433638"/>
    </source>
</evidence>
<dbReference type="PANTHER" id="PTHR35271:SF1">
    <property type="entry name" value="ABC TRANSPORTER, SUBSTRATE-BINDING LIPOPROTEIN"/>
    <property type="match status" value="1"/>
</dbReference>
<dbReference type="InterPro" id="IPR006311">
    <property type="entry name" value="TAT_signal"/>
</dbReference>